<reference evidence="5 6" key="1">
    <citation type="submission" date="2021-07" db="EMBL/GenBank/DDBJ databases">
        <title>Hymenobacter profundi sp. nov., isolated from deep-sea water.</title>
        <authorList>
            <person name="Kim M.K."/>
        </authorList>
    </citation>
    <scope>NUCLEOTIDE SEQUENCE [LARGE SCALE GENOMIC DNA]</scope>
    <source>
        <strain evidence="5 6">M2</strain>
    </source>
</reference>
<dbReference type="RefSeq" id="WP_219158994.1">
    <property type="nucleotide sequence ID" value="NZ_JAHWGL010000044.1"/>
</dbReference>
<feature type="binding site" evidence="1">
    <location>
        <position position="304"/>
    </location>
    <ligand>
        <name>Mn(2+)</name>
        <dbReference type="ChEBI" id="CHEBI:29035"/>
    </ligand>
</feature>
<dbReference type="InterPro" id="IPR055389">
    <property type="entry name" value="AraA_N"/>
</dbReference>
<feature type="domain" description="L-arabinose isomerase C-terminal" evidence="3">
    <location>
        <begin position="326"/>
        <end position="469"/>
    </location>
</feature>
<feature type="binding site" evidence="1">
    <location>
        <position position="348"/>
    </location>
    <ligand>
        <name>Mn(2+)</name>
        <dbReference type="ChEBI" id="CHEBI:29035"/>
    </ligand>
</feature>
<feature type="domain" description="L-arabinose isomerase central" evidence="4">
    <location>
        <begin position="176"/>
        <end position="322"/>
    </location>
</feature>
<feature type="binding site" evidence="1">
    <location>
        <position position="447"/>
    </location>
    <ligand>
        <name>Mn(2+)</name>
        <dbReference type="ChEBI" id="CHEBI:29035"/>
    </ligand>
</feature>
<name>A0ABS6X124_9BACT</name>
<dbReference type="InterPro" id="IPR055390">
    <property type="entry name" value="AraA_central"/>
</dbReference>
<dbReference type="NCBIfam" id="NF002795">
    <property type="entry name" value="PRK02929.1"/>
    <property type="match status" value="1"/>
</dbReference>
<keyword evidence="6" id="KW-1185">Reference proteome</keyword>
<keyword evidence="1 5" id="KW-0413">Isomerase</keyword>
<dbReference type="CDD" id="cd03557">
    <property type="entry name" value="L-arabinose_isomerase"/>
    <property type="match status" value="1"/>
</dbReference>
<dbReference type="EMBL" id="JAHWGL010000044">
    <property type="protein sequence ID" value="MBW3129212.1"/>
    <property type="molecule type" value="Genomic_DNA"/>
</dbReference>
<organism evidence="5 6">
    <name type="scientific">Hymenobacter profundi</name>
    <dbReference type="NCBI Taxonomy" id="1982110"/>
    <lineage>
        <taxon>Bacteria</taxon>
        <taxon>Pseudomonadati</taxon>
        <taxon>Bacteroidota</taxon>
        <taxon>Cytophagia</taxon>
        <taxon>Cytophagales</taxon>
        <taxon>Hymenobacteraceae</taxon>
        <taxon>Hymenobacter</taxon>
    </lineage>
</organism>
<dbReference type="Pfam" id="PF24856">
    <property type="entry name" value="AraA_central"/>
    <property type="match status" value="1"/>
</dbReference>
<evidence type="ECO:0000313" key="5">
    <source>
        <dbReference type="EMBL" id="MBW3129212.1"/>
    </source>
</evidence>
<dbReference type="GO" id="GO:0008733">
    <property type="term" value="F:L-arabinose isomerase activity"/>
    <property type="evidence" value="ECO:0007669"/>
    <property type="project" value="UniProtKB-EC"/>
</dbReference>
<gene>
    <name evidence="1 5" type="primary">araA</name>
    <name evidence="5" type="ORF">KYK14_11655</name>
</gene>
<sequence length="496" mass="55171">MLDLKQYEAWFITGTQHLYGPETLEQVAAHSQQIAAELDTKLPIKIVFKPILKTPEEIYQLIQEANVAENCVGLIAWMHTFSPAKMWINGLKILKKPLAHLHTQFNRDIPWGEIDMDFMNTNQSAHGDREFGFITARMGVKRKVIVGHWEAEETQRQLSVWSRVACAWADWQGGAFVRFGDNMRYVAVTEGDKVEAEIKFGYSVNTYGIGDLVAVINAVTDAQIDELLATYEREYELADDLKDGGSQRESLRDAARIEAGMRQFLQDKKAKGFTDTFEDLHGMAQLPGIATQRLMAEGYGFGGEGDWKTSALVRAMKVMGAGLPGGNSFMEDYTYHFAPGNNQVLGSHMLEICPTIAEGKVRAEIHPLGIGGKADPVRLVFNCPAGEGLNATIVDMGNRFRMIVNEVEAVAPEHELPNLPVARVLWKVKPDMATGVAAWILAGGAHHTGFSQNLTVEYLEDFAEMAGIEFLVIDADTKLRNFKNELRYNEVAFGGR</sequence>
<evidence type="ECO:0000259" key="4">
    <source>
        <dbReference type="Pfam" id="PF24856"/>
    </source>
</evidence>
<dbReference type="PANTHER" id="PTHR38464">
    <property type="entry name" value="L-ARABINOSE ISOMERASE"/>
    <property type="match status" value="1"/>
</dbReference>
<feature type="domain" description="L-arabinose isomerase N-terminal" evidence="2">
    <location>
        <begin position="7"/>
        <end position="172"/>
    </location>
</feature>
<comment type="cofactor">
    <cofactor evidence="1">
        <name>Mn(2+)</name>
        <dbReference type="ChEBI" id="CHEBI:29035"/>
    </cofactor>
    <text evidence="1">Binds 1 Mn(2+) ion per subunit.</text>
</comment>
<evidence type="ECO:0000259" key="3">
    <source>
        <dbReference type="Pfam" id="PF11762"/>
    </source>
</evidence>
<comment type="catalytic activity">
    <reaction evidence="1">
        <text>beta-L-arabinopyranose = L-ribulose</text>
        <dbReference type="Rhea" id="RHEA:14821"/>
        <dbReference type="ChEBI" id="CHEBI:16880"/>
        <dbReference type="ChEBI" id="CHEBI:40886"/>
        <dbReference type="EC" id="5.3.1.4"/>
    </reaction>
</comment>
<keyword evidence="1" id="KW-0479">Metal-binding</keyword>
<comment type="caution">
    <text evidence="5">The sequence shown here is derived from an EMBL/GenBank/DDBJ whole genome shotgun (WGS) entry which is preliminary data.</text>
</comment>
<proteinExistence type="inferred from homology"/>
<accession>A0ABS6X124</accession>
<comment type="pathway">
    <text evidence="1">Carbohydrate degradation; L-arabinose degradation via L-ribulose; D-xylulose 5-phosphate from L-arabinose (bacterial route): step 1/3.</text>
</comment>
<dbReference type="EC" id="5.3.1.4" evidence="1"/>
<keyword evidence="1" id="KW-0464">Manganese</keyword>
<protein>
    <recommendedName>
        <fullName evidence="1">L-arabinose isomerase</fullName>
        <ecNumber evidence="1">5.3.1.4</ecNumber>
    </recommendedName>
</protein>
<dbReference type="InterPro" id="IPR024664">
    <property type="entry name" value="Ara_Isoase_C"/>
</dbReference>
<evidence type="ECO:0000313" key="6">
    <source>
        <dbReference type="Proteomes" id="UP000826188"/>
    </source>
</evidence>
<dbReference type="HAMAP" id="MF_00519">
    <property type="entry name" value="Arabinose_Isome"/>
    <property type="match status" value="1"/>
</dbReference>
<keyword evidence="1" id="KW-0054">Arabinose catabolism</keyword>
<dbReference type="InterPro" id="IPR003762">
    <property type="entry name" value="Lara_isomerase"/>
</dbReference>
<feature type="binding site" evidence="1">
    <location>
        <position position="331"/>
    </location>
    <ligand>
        <name>Mn(2+)</name>
        <dbReference type="ChEBI" id="CHEBI:29035"/>
    </ligand>
</feature>
<keyword evidence="1" id="KW-0119">Carbohydrate metabolism</keyword>
<dbReference type="PIRSF" id="PIRSF001478">
    <property type="entry name" value="L-ara_isomerase"/>
    <property type="match status" value="1"/>
</dbReference>
<dbReference type="Pfam" id="PF02610">
    <property type="entry name" value="AraA_N"/>
    <property type="match status" value="1"/>
</dbReference>
<dbReference type="Proteomes" id="UP000826188">
    <property type="component" value="Unassembled WGS sequence"/>
</dbReference>
<dbReference type="PANTHER" id="PTHR38464:SF1">
    <property type="entry name" value="L-ARABINOSE ISOMERASE"/>
    <property type="match status" value="1"/>
</dbReference>
<dbReference type="Pfam" id="PF11762">
    <property type="entry name" value="Arabinose_Iso_C"/>
    <property type="match status" value="1"/>
</dbReference>
<evidence type="ECO:0000256" key="1">
    <source>
        <dbReference type="HAMAP-Rule" id="MF_00519"/>
    </source>
</evidence>
<comment type="similarity">
    <text evidence="1">Belongs to the arabinose isomerase family.</text>
</comment>
<evidence type="ECO:0000259" key="2">
    <source>
        <dbReference type="Pfam" id="PF02610"/>
    </source>
</evidence>
<comment type="function">
    <text evidence="1">Catalyzes the conversion of L-arabinose to L-ribulose.</text>
</comment>